<evidence type="ECO:0000259" key="2">
    <source>
        <dbReference type="Pfam" id="PF10382"/>
    </source>
</evidence>
<feature type="region of interest" description="Disordered" evidence="1">
    <location>
        <begin position="105"/>
        <end position="158"/>
    </location>
</feature>
<feature type="compositionally biased region" description="Polar residues" evidence="1">
    <location>
        <begin position="325"/>
        <end position="342"/>
    </location>
</feature>
<gene>
    <name evidence="3" type="ORF">TWF679_002813</name>
</gene>
<sequence>MMSFASIPPTSHSAPIDEYIVLWTADKYKKLKKWHDGYLRYHTFNKRLMVYDHLMNKVCDKFLPEPEPIDIGDDLIFDSHLVTIEDIKGRQTQDLRPLFEKTVDRRRERGSTTTPIRTVGTPASSEQSPTPTLLRTIQSRPSTGHGRPVYPSPAARPPPREVQFNVVVPQKRTSQGAPIVQKISYKPFKVSRIEESGISPVQTTITKSGSGTIVKNRGRPKSVTQVSPDLGLATNILDADDNIEMLELDLERSDFAQRPKPPGRIRPNVPPPFKPPRPQSTAQKGTEHRLDDMLELPLPPPPAPAVVPASQATNPLGSSPRIPPSTITNYSQELLSSPSFKSRPNVPPILAQRTPKRMDSSPAIPPSPVPSPDPVLEEVQESGRLTLPSATSRSRRKLLCGPSGRRSNASKMVSLSRPVSTISILDTFPKDNGSSEPVKPGIVDKKQRSETKLSAPPLPKIISAGVPERPGFRNTSPIGQNASKRPSVDPPGKSSLWEGHWKPLWNHNSSPRGSDSPDDQTPHHLGAPSAPVSEQDDKSNKRSQNKSPKLCIFSSDEEDLDIMVSKPASKKSRTPPPPDSDSSGDEFEPMRSSAVSKYLVGQSRDVKLQSCQAVSEASRVWREEEEGFE</sequence>
<reference evidence="3" key="1">
    <citation type="submission" date="2019-06" db="EMBL/GenBank/DDBJ databases">
        <authorList>
            <person name="Palmer J.M."/>
        </authorList>
    </citation>
    <scope>NUCLEOTIDE SEQUENCE</scope>
    <source>
        <strain evidence="3">TWF679</strain>
    </source>
</reference>
<accession>A0A8H8USR7</accession>
<proteinExistence type="predicted"/>
<evidence type="ECO:0000256" key="1">
    <source>
        <dbReference type="SAM" id="MobiDB-lite"/>
    </source>
</evidence>
<feature type="compositionally biased region" description="Polar residues" evidence="1">
    <location>
        <begin position="473"/>
        <end position="484"/>
    </location>
</feature>
<feature type="region of interest" description="Disordered" evidence="1">
    <location>
        <begin position="253"/>
        <end position="594"/>
    </location>
</feature>
<evidence type="ECO:0000313" key="4">
    <source>
        <dbReference type="Proteomes" id="UP000614610"/>
    </source>
</evidence>
<feature type="domain" description="5'-3' DNA helicase ZGRF1-like N-terminal" evidence="2">
    <location>
        <begin position="16"/>
        <end position="95"/>
    </location>
</feature>
<feature type="compositionally biased region" description="Pro residues" evidence="1">
    <location>
        <begin position="363"/>
        <end position="373"/>
    </location>
</feature>
<feature type="compositionally biased region" description="Polar residues" evidence="1">
    <location>
        <begin position="111"/>
        <end position="142"/>
    </location>
</feature>
<protein>
    <recommendedName>
        <fullName evidence="2">5'-3' DNA helicase ZGRF1-like N-terminal domain-containing protein</fullName>
    </recommendedName>
</protein>
<feature type="compositionally biased region" description="Basic and acidic residues" evidence="1">
    <location>
        <begin position="442"/>
        <end position="451"/>
    </location>
</feature>
<dbReference type="Pfam" id="PF10382">
    <property type="entry name" value="ZGRF1-like_N"/>
    <property type="match status" value="1"/>
</dbReference>
<name>A0A8H8USR7_ORBOL</name>
<dbReference type="AlphaFoldDB" id="A0A8H8USR7"/>
<dbReference type="GO" id="GO:0006302">
    <property type="term" value="P:double-strand break repair"/>
    <property type="evidence" value="ECO:0007669"/>
    <property type="project" value="TreeGrafter"/>
</dbReference>
<dbReference type="GO" id="GO:0005634">
    <property type="term" value="C:nucleus"/>
    <property type="evidence" value="ECO:0007669"/>
    <property type="project" value="TreeGrafter"/>
</dbReference>
<dbReference type="InterPro" id="IPR018838">
    <property type="entry name" value="ZGRF1-like_N"/>
</dbReference>
<organism evidence="3 4">
    <name type="scientific">Orbilia oligospora</name>
    <name type="common">Nematode-trapping fungus</name>
    <name type="synonym">Arthrobotrys oligospora</name>
    <dbReference type="NCBI Taxonomy" id="2813651"/>
    <lineage>
        <taxon>Eukaryota</taxon>
        <taxon>Fungi</taxon>
        <taxon>Dikarya</taxon>
        <taxon>Ascomycota</taxon>
        <taxon>Pezizomycotina</taxon>
        <taxon>Orbiliomycetes</taxon>
        <taxon>Orbiliales</taxon>
        <taxon>Orbiliaceae</taxon>
        <taxon>Orbilia</taxon>
    </lineage>
</organism>
<evidence type="ECO:0000313" key="3">
    <source>
        <dbReference type="EMBL" id="KAF3197716.1"/>
    </source>
</evidence>
<dbReference type="EMBL" id="WIWT01000152">
    <property type="protein sequence ID" value="KAF3197716.1"/>
    <property type="molecule type" value="Genomic_DNA"/>
</dbReference>
<dbReference type="PANTHER" id="PTHR28535:SF1">
    <property type="entry name" value="PROTEIN ZGRF1"/>
    <property type="match status" value="1"/>
</dbReference>
<feature type="compositionally biased region" description="Pro residues" evidence="1">
    <location>
        <begin position="259"/>
        <end position="278"/>
    </location>
</feature>
<comment type="caution">
    <text evidence="3">The sequence shown here is derived from an EMBL/GenBank/DDBJ whole genome shotgun (WGS) entry which is preliminary data.</text>
</comment>
<dbReference type="PANTHER" id="PTHR28535">
    <property type="entry name" value="ZINC FINGER GRF-TYPE CONTAINING 1"/>
    <property type="match status" value="1"/>
</dbReference>
<feature type="compositionally biased region" description="Polar residues" evidence="1">
    <location>
        <begin position="405"/>
        <end position="424"/>
    </location>
</feature>
<dbReference type="GO" id="GO:0035861">
    <property type="term" value="C:site of double-strand break"/>
    <property type="evidence" value="ECO:0007669"/>
    <property type="project" value="TreeGrafter"/>
</dbReference>
<dbReference type="Proteomes" id="UP000614610">
    <property type="component" value="Unassembled WGS sequence"/>
</dbReference>
<dbReference type="OrthoDB" id="6513042at2759"/>
<dbReference type="InterPro" id="IPR052800">
    <property type="entry name" value="DNA_Repair_Helicase_ZGRF1"/>
</dbReference>